<dbReference type="InterPro" id="IPR000608">
    <property type="entry name" value="UBC"/>
</dbReference>
<organism evidence="8 9">
    <name type="scientific">Paramecium sonneborni</name>
    <dbReference type="NCBI Taxonomy" id="65129"/>
    <lineage>
        <taxon>Eukaryota</taxon>
        <taxon>Sar</taxon>
        <taxon>Alveolata</taxon>
        <taxon>Ciliophora</taxon>
        <taxon>Intramacronucleata</taxon>
        <taxon>Oligohymenophorea</taxon>
        <taxon>Peniculida</taxon>
        <taxon>Parameciidae</taxon>
        <taxon>Paramecium</taxon>
    </lineage>
</organism>
<dbReference type="EMBL" id="CAJJDN010000225">
    <property type="protein sequence ID" value="CAD8129476.1"/>
    <property type="molecule type" value="Genomic_DNA"/>
</dbReference>
<keyword evidence="5" id="KW-0833">Ubl conjugation pathway</keyword>
<keyword evidence="4" id="KW-0547">Nucleotide-binding</keyword>
<comment type="caution">
    <text evidence="8">The sequence shown here is derived from an EMBL/GenBank/DDBJ whole genome shotgun (WGS) entry which is preliminary data.</text>
</comment>
<dbReference type="GO" id="GO:0061631">
    <property type="term" value="F:ubiquitin conjugating enzyme activity"/>
    <property type="evidence" value="ECO:0007669"/>
    <property type="project" value="UniProtKB-EC"/>
</dbReference>
<evidence type="ECO:0000256" key="4">
    <source>
        <dbReference type="ARBA" id="ARBA00022741"/>
    </source>
</evidence>
<comment type="catalytic activity">
    <reaction evidence="1">
        <text>S-ubiquitinyl-[E1 ubiquitin-activating enzyme]-L-cysteine + [E2 ubiquitin-conjugating enzyme]-L-cysteine = [E1 ubiquitin-activating enzyme]-L-cysteine + S-ubiquitinyl-[E2 ubiquitin-conjugating enzyme]-L-cysteine.</text>
        <dbReference type="EC" id="2.3.2.23"/>
    </reaction>
</comment>
<dbReference type="GO" id="GO:0005524">
    <property type="term" value="F:ATP binding"/>
    <property type="evidence" value="ECO:0007669"/>
    <property type="project" value="UniProtKB-KW"/>
</dbReference>
<evidence type="ECO:0000313" key="8">
    <source>
        <dbReference type="EMBL" id="CAD8129476.1"/>
    </source>
</evidence>
<dbReference type="SMART" id="SM00212">
    <property type="entry name" value="UBCc"/>
    <property type="match status" value="1"/>
</dbReference>
<evidence type="ECO:0000313" key="9">
    <source>
        <dbReference type="Proteomes" id="UP000692954"/>
    </source>
</evidence>
<dbReference type="PROSITE" id="PS50127">
    <property type="entry name" value="UBC_2"/>
    <property type="match status" value="1"/>
</dbReference>
<dbReference type="FunFam" id="3.10.110.10:FF:000101">
    <property type="entry name" value="Ubiquitin-conjugating enzyme E2 D2"/>
    <property type="match status" value="1"/>
</dbReference>
<dbReference type="Proteomes" id="UP000692954">
    <property type="component" value="Unassembled WGS sequence"/>
</dbReference>
<sequence>MKKVALKNIQKQLAELSKDPSSNFSAGLIDDKDLLHWQATIIGPENTPYQGGLFFLDIQIPEGYPYQPPKIKFVTPIYHPNIAEDGTIWLNLLRDQWCPALTISKVLLSIQSFLYDPNPDECSRPEIGMIYKKDRQLYDLIAREWTIKYAS</sequence>
<proteinExistence type="predicted"/>
<evidence type="ECO:0000256" key="1">
    <source>
        <dbReference type="ARBA" id="ARBA00000485"/>
    </source>
</evidence>
<feature type="domain" description="UBC core" evidence="7">
    <location>
        <begin position="4"/>
        <end position="151"/>
    </location>
</feature>
<dbReference type="OrthoDB" id="7851174at2759"/>
<protein>
    <recommendedName>
        <fullName evidence="7">UBC core domain-containing protein</fullName>
    </recommendedName>
</protein>
<evidence type="ECO:0000256" key="6">
    <source>
        <dbReference type="ARBA" id="ARBA00022840"/>
    </source>
</evidence>
<comment type="pathway">
    <text evidence="2">Protein modification; protein ubiquitination.</text>
</comment>
<evidence type="ECO:0000256" key="2">
    <source>
        <dbReference type="ARBA" id="ARBA00004906"/>
    </source>
</evidence>
<evidence type="ECO:0000256" key="3">
    <source>
        <dbReference type="ARBA" id="ARBA00022679"/>
    </source>
</evidence>
<keyword evidence="6" id="KW-0067">ATP-binding</keyword>
<dbReference type="AlphaFoldDB" id="A0A8S1RMR4"/>
<evidence type="ECO:0000256" key="5">
    <source>
        <dbReference type="ARBA" id="ARBA00022786"/>
    </source>
</evidence>
<dbReference type="PANTHER" id="PTHR24068">
    <property type="entry name" value="UBIQUITIN-CONJUGATING ENZYME E2"/>
    <property type="match status" value="1"/>
</dbReference>
<keyword evidence="3" id="KW-0808">Transferase</keyword>
<keyword evidence="9" id="KW-1185">Reference proteome</keyword>
<evidence type="ECO:0000259" key="7">
    <source>
        <dbReference type="PROSITE" id="PS50127"/>
    </source>
</evidence>
<gene>
    <name evidence="8" type="ORF">PSON_ATCC_30995.1.T2250009</name>
</gene>
<name>A0A8S1RMR4_9CILI</name>
<dbReference type="Pfam" id="PF00179">
    <property type="entry name" value="UQ_con"/>
    <property type="match status" value="1"/>
</dbReference>
<reference evidence="8" key="1">
    <citation type="submission" date="2021-01" db="EMBL/GenBank/DDBJ databases">
        <authorList>
            <consortium name="Genoscope - CEA"/>
            <person name="William W."/>
        </authorList>
    </citation>
    <scope>NUCLEOTIDE SEQUENCE</scope>
</reference>
<accession>A0A8S1RMR4</accession>